<organism evidence="2">
    <name type="scientific">Laccaria bicolor (strain S238N-H82 / ATCC MYA-4686)</name>
    <name type="common">Bicoloured deceiver</name>
    <name type="synonym">Laccaria laccata var. bicolor</name>
    <dbReference type="NCBI Taxonomy" id="486041"/>
    <lineage>
        <taxon>Eukaryota</taxon>
        <taxon>Fungi</taxon>
        <taxon>Dikarya</taxon>
        <taxon>Basidiomycota</taxon>
        <taxon>Agaricomycotina</taxon>
        <taxon>Agaricomycetes</taxon>
        <taxon>Agaricomycetidae</taxon>
        <taxon>Agaricales</taxon>
        <taxon>Agaricineae</taxon>
        <taxon>Hydnangiaceae</taxon>
        <taxon>Laccaria</taxon>
    </lineage>
</organism>
<reference evidence="1 2" key="1">
    <citation type="journal article" date="2008" name="Nature">
        <title>The genome of Laccaria bicolor provides insights into mycorrhizal symbiosis.</title>
        <authorList>
            <person name="Martin F."/>
            <person name="Aerts A."/>
            <person name="Ahren D."/>
            <person name="Brun A."/>
            <person name="Danchin E.G.J."/>
            <person name="Duchaussoy F."/>
            <person name="Gibon J."/>
            <person name="Kohler A."/>
            <person name="Lindquist E."/>
            <person name="Pereda V."/>
            <person name="Salamov A."/>
            <person name="Shapiro H.J."/>
            <person name="Wuyts J."/>
            <person name="Blaudez D."/>
            <person name="Buee M."/>
            <person name="Brokstein P."/>
            <person name="Canbaeck B."/>
            <person name="Cohen D."/>
            <person name="Courty P.E."/>
            <person name="Coutinho P.M."/>
            <person name="Delaruelle C."/>
            <person name="Detter J.C."/>
            <person name="Deveau A."/>
            <person name="DiFazio S."/>
            <person name="Duplessis S."/>
            <person name="Fraissinet-Tachet L."/>
            <person name="Lucic E."/>
            <person name="Frey-Klett P."/>
            <person name="Fourrey C."/>
            <person name="Feussner I."/>
            <person name="Gay G."/>
            <person name="Grimwood J."/>
            <person name="Hoegger P.J."/>
            <person name="Jain P."/>
            <person name="Kilaru S."/>
            <person name="Labbe J."/>
            <person name="Lin Y.C."/>
            <person name="Legue V."/>
            <person name="Le Tacon F."/>
            <person name="Marmeisse R."/>
            <person name="Melayah D."/>
            <person name="Montanini B."/>
            <person name="Muratet M."/>
            <person name="Nehls U."/>
            <person name="Niculita-Hirzel H."/>
            <person name="Oudot-Le Secq M.P."/>
            <person name="Peter M."/>
            <person name="Quesneville H."/>
            <person name="Rajashekar B."/>
            <person name="Reich M."/>
            <person name="Rouhier N."/>
            <person name="Schmutz J."/>
            <person name="Yin T."/>
            <person name="Chalot M."/>
            <person name="Henrissat B."/>
            <person name="Kuees U."/>
            <person name="Lucas S."/>
            <person name="Van de Peer Y."/>
            <person name="Podila G.K."/>
            <person name="Polle A."/>
            <person name="Pukkila P.J."/>
            <person name="Richardson P.M."/>
            <person name="Rouze P."/>
            <person name="Sanders I.R."/>
            <person name="Stajich J.E."/>
            <person name="Tunlid A."/>
            <person name="Tuskan G."/>
            <person name="Grigoriev I.V."/>
        </authorList>
    </citation>
    <scope>NUCLEOTIDE SEQUENCE [LARGE SCALE GENOMIC DNA]</scope>
    <source>
        <strain evidence="2">S238N-H82 / ATCC MYA-4686</strain>
    </source>
</reference>
<proteinExistence type="predicted"/>
<dbReference type="Proteomes" id="UP000001194">
    <property type="component" value="Unassembled WGS sequence"/>
</dbReference>
<dbReference type="HOGENOM" id="CLU_1489261_0_0_1"/>
<keyword evidence="2" id="KW-1185">Reference proteome</keyword>
<evidence type="ECO:0000313" key="1">
    <source>
        <dbReference type="EMBL" id="EDR03148.1"/>
    </source>
</evidence>
<dbReference type="KEGG" id="lbc:LACBIDRAFT_331817"/>
<sequence>MSSLNRNTKQSLRRLKVMMKTWVWMNNMQNLMSLNLIEINKSMHYWIPVDSGRNPVEFQESYQNFRNATGIPGILLEFQESYWNSRNPTGIPGILLEFQESYWNFRNQWRNGKYCASHTTTRLNAKFSIKTVDNYPTYSTLCHALNLNTTPRTQHYATRSTLRDTLGITRRAQHYAMPRDI</sequence>
<dbReference type="InParanoid" id="B0DQP0"/>
<dbReference type="GeneID" id="6081839"/>
<dbReference type="RefSeq" id="XP_001886289.1">
    <property type="nucleotide sequence ID" value="XM_001886254.1"/>
</dbReference>
<dbReference type="EMBL" id="DS547126">
    <property type="protein sequence ID" value="EDR03148.1"/>
    <property type="molecule type" value="Genomic_DNA"/>
</dbReference>
<gene>
    <name evidence="1" type="ORF">LACBIDRAFT_331817</name>
</gene>
<protein>
    <submittedName>
        <fullName evidence="1">Predicted protein</fullName>
    </submittedName>
</protein>
<name>B0DQP0_LACBS</name>
<evidence type="ECO:0000313" key="2">
    <source>
        <dbReference type="Proteomes" id="UP000001194"/>
    </source>
</evidence>
<dbReference type="AlphaFoldDB" id="B0DQP0"/>
<accession>B0DQP0</accession>